<dbReference type="EMBL" id="BAABJO010000003">
    <property type="protein sequence ID" value="GAA5114308.1"/>
    <property type="molecule type" value="Genomic_DNA"/>
</dbReference>
<feature type="chain" id="PRO_5046535564" description="Tripartite ATP-independent transporter DctP family solute receptor" evidence="2">
    <location>
        <begin position="24"/>
        <end position="347"/>
    </location>
</feature>
<accession>A0ABP9NC51</accession>
<dbReference type="Gene3D" id="3.40.190.170">
    <property type="entry name" value="Bacterial extracellular solute-binding protein, family 7"/>
    <property type="match status" value="1"/>
</dbReference>
<dbReference type="InterPro" id="IPR018389">
    <property type="entry name" value="DctP_fam"/>
</dbReference>
<protein>
    <recommendedName>
        <fullName evidence="5">Tripartite ATP-independent transporter DctP family solute receptor</fullName>
    </recommendedName>
</protein>
<sequence length="347" mass="37577">MRFRRTTVLATVAALCTALTSCGFLTGGSASSGADGSCAPQDLRLATIRAEGDPATLAAQRFADSIARATDERIKVRVFPNSQLGDVNGIFAGLSSGQGVDIFYEGITIYPTLSGANAFTVVSVPFMWDSYEQLLGVLRSDEFTQLFEQAAEQTGVRVIAVEGDAEPRALSANRPIVTPEDMRGLKLRIAEAPMPQAFARALGANPQVVPLSDLYLALRQGVVDAQENGAITMINQSLDEVQGYYMPTNYIRDARSWYVNDAWWGGLCAADRDAVTKAATEAGQLDTAEVDRQLAAAEQELRSRITVVEPDVEAFRAALDGQFDQFDGQLWPAGVLDTARRIRDEQR</sequence>
<dbReference type="CDD" id="cd13603">
    <property type="entry name" value="PBP2_TRAP_Siap_TeaA_like"/>
    <property type="match status" value="1"/>
</dbReference>
<keyword evidence="1 2" id="KW-0732">Signal</keyword>
<evidence type="ECO:0000313" key="3">
    <source>
        <dbReference type="EMBL" id="GAA5114308.1"/>
    </source>
</evidence>
<comment type="caution">
    <text evidence="3">The sequence shown here is derived from an EMBL/GenBank/DDBJ whole genome shotgun (WGS) entry which is preliminary data.</text>
</comment>
<dbReference type="Pfam" id="PF03480">
    <property type="entry name" value="DctP"/>
    <property type="match status" value="1"/>
</dbReference>
<reference evidence="4" key="1">
    <citation type="journal article" date="2019" name="Int. J. Syst. Evol. Microbiol.">
        <title>The Global Catalogue of Microorganisms (GCM) 10K type strain sequencing project: providing services to taxonomists for standard genome sequencing and annotation.</title>
        <authorList>
            <consortium name="The Broad Institute Genomics Platform"/>
            <consortium name="The Broad Institute Genome Sequencing Center for Infectious Disease"/>
            <person name="Wu L."/>
            <person name="Ma J."/>
        </authorList>
    </citation>
    <scope>NUCLEOTIDE SEQUENCE [LARGE SCALE GENOMIC DNA]</scope>
    <source>
        <strain evidence="4">JCM 18302</strain>
    </source>
</reference>
<gene>
    <name evidence="3" type="ORF">GCM10023320_11290</name>
</gene>
<evidence type="ECO:0000256" key="1">
    <source>
        <dbReference type="ARBA" id="ARBA00022729"/>
    </source>
</evidence>
<dbReference type="PANTHER" id="PTHR33376">
    <property type="match status" value="1"/>
</dbReference>
<dbReference type="PROSITE" id="PS51257">
    <property type="entry name" value="PROKAR_LIPOPROTEIN"/>
    <property type="match status" value="1"/>
</dbReference>
<dbReference type="NCBIfam" id="NF037995">
    <property type="entry name" value="TRAP_S1"/>
    <property type="match status" value="1"/>
</dbReference>
<keyword evidence="4" id="KW-1185">Reference proteome</keyword>
<proteinExistence type="predicted"/>
<name>A0ABP9NC51_9PSEU</name>
<dbReference type="RefSeq" id="WP_345603705.1">
    <property type="nucleotide sequence ID" value="NZ_BAABJO010000003.1"/>
</dbReference>
<organism evidence="3 4">
    <name type="scientific">Pseudonocardia adelaidensis</name>
    <dbReference type="NCBI Taxonomy" id="648754"/>
    <lineage>
        <taxon>Bacteria</taxon>
        <taxon>Bacillati</taxon>
        <taxon>Actinomycetota</taxon>
        <taxon>Actinomycetes</taxon>
        <taxon>Pseudonocardiales</taxon>
        <taxon>Pseudonocardiaceae</taxon>
        <taxon>Pseudonocardia</taxon>
    </lineage>
</organism>
<dbReference type="InterPro" id="IPR038404">
    <property type="entry name" value="TRAP_DctP_sf"/>
</dbReference>
<evidence type="ECO:0008006" key="5">
    <source>
        <dbReference type="Google" id="ProtNLM"/>
    </source>
</evidence>
<dbReference type="PANTHER" id="PTHR33376:SF4">
    <property type="entry name" value="SIALIC ACID-BINDING PERIPLASMIC PROTEIN SIAP"/>
    <property type="match status" value="1"/>
</dbReference>
<evidence type="ECO:0000313" key="4">
    <source>
        <dbReference type="Proteomes" id="UP001500804"/>
    </source>
</evidence>
<feature type="signal peptide" evidence="2">
    <location>
        <begin position="1"/>
        <end position="23"/>
    </location>
</feature>
<evidence type="ECO:0000256" key="2">
    <source>
        <dbReference type="SAM" id="SignalP"/>
    </source>
</evidence>
<dbReference type="Proteomes" id="UP001500804">
    <property type="component" value="Unassembled WGS sequence"/>
</dbReference>